<evidence type="ECO:0000256" key="1">
    <source>
        <dbReference type="SAM" id="Phobius"/>
    </source>
</evidence>
<dbReference type="AlphaFoldDB" id="A0A2H0UCU1"/>
<feature type="transmembrane region" description="Helical" evidence="1">
    <location>
        <begin position="44"/>
        <end position="64"/>
    </location>
</feature>
<comment type="caution">
    <text evidence="2">The sequence shown here is derived from an EMBL/GenBank/DDBJ whole genome shotgun (WGS) entry which is preliminary data.</text>
</comment>
<keyword evidence="1" id="KW-0472">Membrane</keyword>
<keyword evidence="1" id="KW-1133">Transmembrane helix</keyword>
<dbReference type="Proteomes" id="UP000231192">
    <property type="component" value="Unassembled WGS sequence"/>
</dbReference>
<accession>A0A2H0UCU1</accession>
<proteinExistence type="predicted"/>
<evidence type="ECO:0000313" key="2">
    <source>
        <dbReference type="EMBL" id="PIR84217.1"/>
    </source>
</evidence>
<evidence type="ECO:0008006" key="4">
    <source>
        <dbReference type="Google" id="ProtNLM"/>
    </source>
</evidence>
<name>A0A2H0UCU1_9BACT</name>
<sequence length="129" mass="14394">MELSLFLGQLLGIYFIVAGVIVILRRKSLIPAVAEFGDNRALILVVALVEFIAGLAIAIAHPIFTLDWKGLITLVGWWMMVEGVLYLMLPHSRMRKFIRMVNKLRWYTLGGALSILIGVYLAGGGFGFW</sequence>
<gene>
    <name evidence="2" type="ORF">COU18_00500</name>
</gene>
<feature type="transmembrane region" description="Helical" evidence="1">
    <location>
        <begin position="6"/>
        <end position="24"/>
    </location>
</feature>
<feature type="transmembrane region" description="Helical" evidence="1">
    <location>
        <begin position="70"/>
        <end position="89"/>
    </location>
</feature>
<protein>
    <recommendedName>
        <fullName evidence="4">DUF2065 domain-containing protein</fullName>
    </recommendedName>
</protein>
<dbReference type="EMBL" id="PFBK01000002">
    <property type="protein sequence ID" value="PIR84217.1"/>
    <property type="molecule type" value="Genomic_DNA"/>
</dbReference>
<evidence type="ECO:0000313" key="3">
    <source>
        <dbReference type="Proteomes" id="UP000231192"/>
    </source>
</evidence>
<reference evidence="3" key="1">
    <citation type="submission" date="2017-09" db="EMBL/GenBank/DDBJ databases">
        <title>Depth-based differentiation of microbial function through sediment-hosted aquifers and enrichment of novel symbionts in the deep terrestrial subsurface.</title>
        <authorList>
            <person name="Probst A.J."/>
            <person name="Ladd B."/>
            <person name="Jarett J.K."/>
            <person name="Geller-Mcgrath D.E."/>
            <person name="Sieber C.M.K."/>
            <person name="Emerson J.B."/>
            <person name="Anantharaman K."/>
            <person name="Thomas B.C."/>
            <person name="Malmstrom R."/>
            <person name="Stieglmeier M."/>
            <person name="Klingl A."/>
            <person name="Woyke T."/>
            <person name="Ryan C.M."/>
            <person name="Banfield J.F."/>
        </authorList>
    </citation>
    <scope>NUCLEOTIDE SEQUENCE [LARGE SCALE GENOMIC DNA]</scope>
</reference>
<feature type="transmembrane region" description="Helical" evidence="1">
    <location>
        <begin position="109"/>
        <end position="128"/>
    </location>
</feature>
<organism evidence="2 3">
    <name type="scientific">Candidatus Kaiserbacteria bacterium CG10_big_fil_rev_8_21_14_0_10_51_14</name>
    <dbReference type="NCBI Taxonomy" id="1974610"/>
    <lineage>
        <taxon>Bacteria</taxon>
        <taxon>Candidatus Kaiseribacteriota</taxon>
    </lineage>
</organism>
<keyword evidence="1" id="KW-0812">Transmembrane</keyword>